<proteinExistence type="predicted"/>
<keyword evidence="2" id="KW-1185">Reference proteome</keyword>
<organism evidence="1 2">
    <name type="scientific">Halomarina halobia</name>
    <dbReference type="NCBI Taxonomy" id="3033386"/>
    <lineage>
        <taxon>Archaea</taxon>
        <taxon>Methanobacteriati</taxon>
        <taxon>Methanobacteriota</taxon>
        <taxon>Stenosarchaea group</taxon>
        <taxon>Halobacteria</taxon>
        <taxon>Halobacteriales</taxon>
        <taxon>Natronomonadaceae</taxon>
        <taxon>Halomarina</taxon>
    </lineage>
</organism>
<dbReference type="AlphaFoldDB" id="A0ABD6AAJ4"/>
<accession>A0ABD6AAJ4</accession>
<evidence type="ECO:0000313" key="2">
    <source>
        <dbReference type="Proteomes" id="UP001596547"/>
    </source>
</evidence>
<dbReference type="RefSeq" id="WP_276303155.1">
    <property type="nucleotide sequence ID" value="NZ_CP119992.1"/>
</dbReference>
<sequence>MVDLNERVLDTAEHRGENLLPKEVLSLVERYHGDETPGAEREVVEAYATALADRNVPTEIQDPWSALDERRTDSETWVGDDAVYELPSGRLSTYPANWHERLAGSNDPRSYLRFLQGEAAFEPKNPTGSPGIPRERLLDVMSVVGHVDRQEAKAAVERLRREGEVVEDADQHPDANVYLADQVDYDRADLAGEDVVDRE</sequence>
<gene>
    <name evidence="1" type="ORF">ACFQPE_12475</name>
</gene>
<name>A0ABD6AAJ4_9EURY</name>
<protein>
    <submittedName>
        <fullName evidence="1">Uncharacterized protein</fullName>
    </submittedName>
</protein>
<comment type="caution">
    <text evidence="1">The sequence shown here is derived from an EMBL/GenBank/DDBJ whole genome shotgun (WGS) entry which is preliminary data.</text>
</comment>
<dbReference type="EMBL" id="JBHTBF010000002">
    <property type="protein sequence ID" value="MFC7317596.1"/>
    <property type="molecule type" value="Genomic_DNA"/>
</dbReference>
<evidence type="ECO:0000313" key="1">
    <source>
        <dbReference type="EMBL" id="MFC7317596.1"/>
    </source>
</evidence>
<reference evidence="1 2" key="1">
    <citation type="journal article" date="2019" name="Int. J. Syst. Evol. Microbiol.">
        <title>The Global Catalogue of Microorganisms (GCM) 10K type strain sequencing project: providing services to taxonomists for standard genome sequencing and annotation.</title>
        <authorList>
            <consortium name="The Broad Institute Genomics Platform"/>
            <consortium name="The Broad Institute Genome Sequencing Center for Infectious Disease"/>
            <person name="Wu L."/>
            <person name="Ma J."/>
        </authorList>
    </citation>
    <scope>NUCLEOTIDE SEQUENCE [LARGE SCALE GENOMIC DNA]</scope>
    <source>
        <strain evidence="1 2">PSR21</strain>
    </source>
</reference>
<dbReference type="Proteomes" id="UP001596547">
    <property type="component" value="Unassembled WGS sequence"/>
</dbReference>
<dbReference type="GeneID" id="79315728"/>